<comment type="subcellular location">
    <subcellularLocation>
        <location evidence="1">Nucleus</location>
        <location evidence="1">Nucleoplasm</location>
    </subcellularLocation>
</comment>
<proteinExistence type="inferred from homology"/>
<organism evidence="8 9">
    <name type="scientific">Hibiscus trionum</name>
    <name type="common">Flower of an hour</name>
    <dbReference type="NCBI Taxonomy" id="183268"/>
    <lineage>
        <taxon>Eukaryota</taxon>
        <taxon>Viridiplantae</taxon>
        <taxon>Streptophyta</taxon>
        <taxon>Embryophyta</taxon>
        <taxon>Tracheophyta</taxon>
        <taxon>Spermatophyta</taxon>
        <taxon>Magnoliopsida</taxon>
        <taxon>eudicotyledons</taxon>
        <taxon>Gunneridae</taxon>
        <taxon>Pentapetalae</taxon>
        <taxon>rosids</taxon>
        <taxon>malvids</taxon>
        <taxon>Malvales</taxon>
        <taxon>Malvaceae</taxon>
        <taxon>Malvoideae</taxon>
        <taxon>Hibiscus</taxon>
    </lineage>
</organism>
<accession>A0A9W7LLF5</accession>
<dbReference type="InterPro" id="IPR003175">
    <property type="entry name" value="CDI_dom"/>
</dbReference>
<keyword evidence="9" id="KW-1185">Reference proteome</keyword>
<name>A0A9W7LLF5_HIBTR</name>
<keyword evidence="8" id="KW-0418">Kinase</keyword>
<dbReference type="OrthoDB" id="6373236at2759"/>
<evidence type="ECO:0000256" key="5">
    <source>
        <dbReference type="PIRNR" id="PIRNR017811"/>
    </source>
</evidence>
<feature type="domain" description="Cyclin-dependent kinase inhibitor" evidence="7">
    <location>
        <begin position="166"/>
        <end position="211"/>
    </location>
</feature>
<keyword evidence="8" id="KW-0808">Transferase</keyword>
<feature type="compositionally biased region" description="Polar residues" evidence="6">
    <location>
        <begin position="119"/>
        <end position="129"/>
    </location>
</feature>
<dbReference type="GO" id="GO:0004861">
    <property type="term" value="F:cyclin-dependent protein serine/threonine kinase inhibitor activity"/>
    <property type="evidence" value="ECO:0007669"/>
    <property type="project" value="UniProtKB-UniRule"/>
</dbReference>
<dbReference type="GO" id="GO:0016301">
    <property type="term" value="F:kinase activity"/>
    <property type="evidence" value="ECO:0007669"/>
    <property type="project" value="UniProtKB-KW"/>
</dbReference>
<feature type="region of interest" description="Disordered" evidence="6">
    <location>
        <begin position="112"/>
        <end position="168"/>
    </location>
</feature>
<dbReference type="EMBL" id="BSYR01000006">
    <property type="protein sequence ID" value="GMI68837.1"/>
    <property type="molecule type" value="Genomic_DNA"/>
</dbReference>
<keyword evidence="4" id="KW-0131">Cell cycle</keyword>
<gene>
    <name evidence="8" type="ORF">HRI_000553100</name>
</gene>
<evidence type="ECO:0000256" key="1">
    <source>
        <dbReference type="ARBA" id="ARBA00004642"/>
    </source>
</evidence>
<sequence>MRRKCRKIGGIAVMELVDVGVQTRAMAATGTVHKKRRSLNDDKEAEYNKVNSSTTSTTSYIQLRSRRILVDHHRHDGNRCLSANSNHDDEVSCCSSNIGSSDKTIDIELPDLEDESFEVETSTHFSSSESMREMTPFSDLRAEPEDLNSASRSSETNSRRRSTVEKMPTEAELEEFFAPAEKKLQKQFAEKYNYDIGKDEPLVGRYEWVRLKP</sequence>
<dbReference type="Pfam" id="PF02234">
    <property type="entry name" value="CDI"/>
    <property type="match status" value="1"/>
</dbReference>
<protein>
    <recommendedName>
        <fullName evidence="5">Cyclin-dependent kinase inhibitor</fullName>
    </recommendedName>
</protein>
<dbReference type="GO" id="GO:0051726">
    <property type="term" value="P:regulation of cell cycle"/>
    <property type="evidence" value="ECO:0007669"/>
    <property type="project" value="InterPro"/>
</dbReference>
<reference evidence="8" key="1">
    <citation type="submission" date="2023-05" db="EMBL/GenBank/DDBJ databases">
        <title>Genome and transcriptome analyses reveal genes involved in the formation of fine ridges on petal epidermal cells in Hibiscus trionum.</title>
        <authorList>
            <person name="Koshimizu S."/>
            <person name="Masuda S."/>
            <person name="Ishii T."/>
            <person name="Shirasu K."/>
            <person name="Hoshino A."/>
            <person name="Arita M."/>
        </authorList>
    </citation>
    <scope>NUCLEOTIDE SEQUENCE</scope>
    <source>
        <strain evidence="8">Hamamatsu line</strain>
    </source>
</reference>
<dbReference type="Gene3D" id="4.10.365.10">
    <property type="entry name" value="p27"/>
    <property type="match status" value="1"/>
</dbReference>
<dbReference type="GO" id="GO:0005654">
    <property type="term" value="C:nucleoplasm"/>
    <property type="evidence" value="ECO:0007669"/>
    <property type="project" value="UniProtKB-SubCell"/>
</dbReference>
<evidence type="ECO:0000313" key="9">
    <source>
        <dbReference type="Proteomes" id="UP001165190"/>
    </source>
</evidence>
<dbReference type="InterPro" id="IPR044898">
    <property type="entry name" value="CDI_dom_sf"/>
</dbReference>
<evidence type="ECO:0000256" key="4">
    <source>
        <dbReference type="ARBA" id="ARBA00023306"/>
    </source>
</evidence>
<dbReference type="InterPro" id="IPR044275">
    <property type="entry name" value="KRP"/>
</dbReference>
<keyword evidence="3 5" id="KW-0649">Protein kinase inhibitor</keyword>
<dbReference type="PANTHER" id="PTHR46776">
    <property type="entry name" value="CYCLIN-DEPENDENT KINASE INHIBITOR 4-RELATED"/>
    <property type="match status" value="1"/>
</dbReference>
<evidence type="ECO:0000313" key="8">
    <source>
        <dbReference type="EMBL" id="GMI68837.1"/>
    </source>
</evidence>
<comment type="caution">
    <text evidence="8">The sequence shown here is derived from an EMBL/GenBank/DDBJ whole genome shotgun (WGS) entry which is preliminary data.</text>
</comment>
<evidence type="ECO:0000256" key="6">
    <source>
        <dbReference type="SAM" id="MobiDB-lite"/>
    </source>
</evidence>
<dbReference type="PIRSF" id="PIRSF017811">
    <property type="entry name" value="CDK_inhib_pln"/>
    <property type="match status" value="1"/>
</dbReference>
<evidence type="ECO:0000256" key="2">
    <source>
        <dbReference type="ARBA" id="ARBA00010274"/>
    </source>
</evidence>
<comment type="similarity">
    <text evidence="2 5">Belongs to the CDI family. ICK/KRP subfamily.</text>
</comment>
<evidence type="ECO:0000259" key="7">
    <source>
        <dbReference type="Pfam" id="PF02234"/>
    </source>
</evidence>
<dbReference type="AlphaFoldDB" id="A0A9W7LLF5"/>
<dbReference type="Proteomes" id="UP001165190">
    <property type="component" value="Unassembled WGS sequence"/>
</dbReference>
<evidence type="ECO:0000256" key="3">
    <source>
        <dbReference type="ARBA" id="ARBA00023013"/>
    </source>
</evidence>